<dbReference type="KEGG" id="dhd:Dhaf_2711"/>
<evidence type="ECO:0000313" key="1">
    <source>
        <dbReference type="EMBL" id="ACL20737.1"/>
    </source>
</evidence>
<dbReference type="Proteomes" id="UP000007726">
    <property type="component" value="Chromosome"/>
</dbReference>
<evidence type="ECO:0000313" key="2">
    <source>
        <dbReference type="Proteomes" id="UP000007726"/>
    </source>
</evidence>
<dbReference type="RefSeq" id="WP_015944179.1">
    <property type="nucleotide sequence ID" value="NC_011830.1"/>
</dbReference>
<name>B8FWC5_DESHD</name>
<dbReference type="HOGENOM" id="CLU_2933836_0_0_9"/>
<proteinExistence type="predicted"/>
<dbReference type="AlphaFoldDB" id="B8FWC5"/>
<sequence>MATLPRITVSISKEDQDVLNKVVERLGLSSPGQLLRMLCSGDADRIEWICKGFKDAHKLF</sequence>
<dbReference type="EMBL" id="CP001336">
    <property type="protein sequence ID" value="ACL20737.1"/>
    <property type="molecule type" value="Genomic_DNA"/>
</dbReference>
<accession>B8FWC5</accession>
<protein>
    <submittedName>
        <fullName evidence="1">Uncharacterized protein</fullName>
    </submittedName>
</protein>
<reference evidence="1 2" key="1">
    <citation type="journal article" date="2012" name="BMC Microbiol.">
        <title>Genome sequence of Desulfitobacterium hafniense DCB-2, a Gram-positive anaerobe capable of dehalogenation and metal reduction.</title>
        <authorList>
            <person name="Kim S.H."/>
            <person name="Harzman C."/>
            <person name="Davis J.K."/>
            <person name="Hutcheson R."/>
            <person name="Broderick J.B."/>
            <person name="Marsh T.L."/>
            <person name="Tiedje J.M."/>
        </authorList>
    </citation>
    <scope>NUCLEOTIDE SEQUENCE [LARGE SCALE GENOMIC DNA]</scope>
    <source>
        <strain evidence="2">DSM 10664 / DCB-2</strain>
    </source>
</reference>
<organism evidence="1 2">
    <name type="scientific">Desulfitobacterium hafniense (strain DSM 10664 / DCB-2)</name>
    <dbReference type="NCBI Taxonomy" id="272564"/>
    <lineage>
        <taxon>Bacteria</taxon>
        <taxon>Bacillati</taxon>
        <taxon>Bacillota</taxon>
        <taxon>Clostridia</taxon>
        <taxon>Eubacteriales</taxon>
        <taxon>Desulfitobacteriaceae</taxon>
        <taxon>Desulfitobacterium</taxon>
    </lineage>
</organism>
<gene>
    <name evidence="1" type="ordered locus">Dhaf_2711</name>
</gene>